<feature type="region of interest" description="Disordered" evidence="1">
    <location>
        <begin position="63"/>
        <end position="83"/>
    </location>
</feature>
<gene>
    <name evidence="2" type="ORF">ECRASSUSDP1_LOCUS26530</name>
</gene>
<name>A0AAD1Y5P7_EUPCR</name>
<proteinExistence type="predicted"/>
<dbReference type="Pfam" id="PF01237">
    <property type="entry name" value="Oxysterol_BP"/>
    <property type="match status" value="1"/>
</dbReference>
<keyword evidence="3" id="KW-1185">Reference proteome</keyword>
<evidence type="ECO:0008006" key="4">
    <source>
        <dbReference type="Google" id="ProtNLM"/>
    </source>
</evidence>
<protein>
    <recommendedName>
        <fullName evidence="4">Oxysterol-binding protein</fullName>
    </recommendedName>
</protein>
<dbReference type="PANTHER" id="PTHR10972:SF148">
    <property type="entry name" value="OXYSTEROL-BINDING PROTEIN 9"/>
    <property type="match status" value="1"/>
</dbReference>
<dbReference type="GO" id="GO:0016020">
    <property type="term" value="C:membrane"/>
    <property type="evidence" value="ECO:0007669"/>
    <property type="project" value="TreeGrafter"/>
</dbReference>
<reference evidence="2" key="1">
    <citation type="submission" date="2023-07" db="EMBL/GenBank/DDBJ databases">
        <authorList>
            <consortium name="AG Swart"/>
            <person name="Singh M."/>
            <person name="Singh A."/>
            <person name="Seah K."/>
            <person name="Emmerich C."/>
        </authorList>
    </citation>
    <scope>NUCLEOTIDE SEQUENCE</scope>
    <source>
        <strain evidence="2">DP1</strain>
    </source>
</reference>
<dbReference type="SUPFAM" id="SSF144000">
    <property type="entry name" value="Oxysterol-binding protein-like"/>
    <property type="match status" value="1"/>
</dbReference>
<dbReference type="GO" id="GO:0005829">
    <property type="term" value="C:cytosol"/>
    <property type="evidence" value="ECO:0007669"/>
    <property type="project" value="TreeGrafter"/>
</dbReference>
<organism evidence="2 3">
    <name type="scientific">Euplotes crassus</name>
    <dbReference type="NCBI Taxonomy" id="5936"/>
    <lineage>
        <taxon>Eukaryota</taxon>
        <taxon>Sar</taxon>
        <taxon>Alveolata</taxon>
        <taxon>Ciliophora</taxon>
        <taxon>Intramacronucleata</taxon>
        <taxon>Spirotrichea</taxon>
        <taxon>Hypotrichia</taxon>
        <taxon>Euplotida</taxon>
        <taxon>Euplotidae</taxon>
        <taxon>Moneuplotes</taxon>
    </lineage>
</organism>
<evidence type="ECO:0000256" key="1">
    <source>
        <dbReference type="SAM" id="MobiDB-lite"/>
    </source>
</evidence>
<evidence type="ECO:0000313" key="2">
    <source>
        <dbReference type="EMBL" id="CAI2384989.1"/>
    </source>
</evidence>
<dbReference type="EMBL" id="CAMPGE010027347">
    <property type="protein sequence ID" value="CAI2384989.1"/>
    <property type="molecule type" value="Genomic_DNA"/>
</dbReference>
<dbReference type="GO" id="GO:0032934">
    <property type="term" value="F:sterol binding"/>
    <property type="evidence" value="ECO:0007669"/>
    <property type="project" value="TreeGrafter"/>
</dbReference>
<comment type="caution">
    <text evidence="2">The sequence shown here is derived from an EMBL/GenBank/DDBJ whole genome shotgun (WGS) entry which is preliminary data.</text>
</comment>
<sequence>MSRMDASGELISRNSLKLDHNNGDYCGHNEDLQYNEDERGYEVNFLGGNLLKSKFISFKLPTQQNESSSESEDEGSNDVSASLVPSSIESKKISDLHKNRNRKINWLWNQGRSGGTVQVKRVGMAAKGRAHGDIIPSSPKNFQIDGDTFILFGRKLPIDREGQEPLEDDLPEFVYSEEYGTAEYSFLENDTYSNKSPPPLYFEFEEINKPKPTDKDEVLQAFKLNDKGYLECHDQKIKESNKGVIPYVLKELAKNVLTGKGVVSISLPVRIFQPKSLLERILDACSFVPTFFKKACKTNDELLRMKYILAFIVSGMYMSADLRKPFNPILGETLEGYFKDGTRIYMEHISHHPPISSYLIEGPAEYAFKMYGAVEFKGSIKNKGNVLNIFFEGANYVEFPDGHLIEFHYPTTRVSGLMWGERTVNIEGTGILIDHDHDTRGIVVFNPESPEFDVTTEPTSFEGLIYTSESKELQKKKIASLKDVTDIEEEICDVWGNVLEELLIDNEKFWEIDSYTPYRCFPMPTSLPSDCRYREDLLWLQYDNLKYSQEWKGKLEVQQRHDKKMRLNCEKARKKKKTKFVGV</sequence>
<accession>A0AAD1Y5P7</accession>
<dbReference type="AlphaFoldDB" id="A0AAD1Y5P7"/>
<dbReference type="InterPro" id="IPR000648">
    <property type="entry name" value="Oxysterol-bd"/>
</dbReference>
<dbReference type="Proteomes" id="UP001295684">
    <property type="component" value="Unassembled WGS sequence"/>
</dbReference>
<dbReference type="Gene3D" id="2.40.160.120">
    <property type="match status" value="1"/>
</dbReference>
<dbReference type="InterPro" id="IPR037239">
    <property type="entry name" value="OSBP_sf"/>
</dbReference>
<dbReference type="PANTHER" id="PTHR10972">
    <property type="entry name" value="OXYSTEROL-BINDING PROTEIN-RELATED"/>
    <property type="match status" value="1"/>
</dbReference>
<evidence type="ECO:0000313" key="3">
    <source>
        <dbReference type="Proteomes" id="UP001295684"/>
    </source>
</evidence>